<name>A0A0A9DDF5_ARUDO</name>
<dbReference type="PANTHER" id="PTHR33318">
    <property type="entry name" value="ASPARTYL/GLUTAMYL-TRNA(ASN/GLN) AMIDOTRANSFERASE SUBUNIT"/>
    <property type="match status" value="1"/>
</dbReference>
<evidence type="ECO:0000313" key="2">
    <source>
        <dbReference type="EMBL" id="JAD84718.1"/>
    </source>
</evidence>
<accession>A0A0A9DDF5</accession>
<dbReference type="GO" id="GO:0007142">
    <property type="term" value="P:male meiosis II"/>
    <property type="evidence" value="ECO:0007669"/>
    <property type="project" value="InterPro"/>
</dbReference>
<feature type="region of interest" description="Disordered" evidence="1">
    <location>
        <begin position="140"/>
        <end position="172"/>
    </location>
</feature>
<protein>
    <recommendedName>
        <fullName evidence="3">Protein JASON</fullName>
    </recommendedName>
</protein>
<evidence type="ECO:0000256" key="1">
    <source>
        <dbReference type="SAM" id="MobiDB-lite"/>
    </source>
</evidence>
<sequence>MGCFLSCFRAGRDQSGDLRDPLVRESRLGEAFLDDEKRKFEASRGLEEDAGNAGGIDEELRREANYLKSCGTISQTPPEILVVSSPISSEDTSEYKDTSNNAHVVKGETLFGENLPEMLNSDEHDILKHVQNIEEGILRGESEPRSSFQDKPSCENSQDQRTDSSDSPYPTPLVLRCDMQTPATLCSAYNVTSKSGKRSRASRQFIYPVLRPIENKLQWMEARVDSPVLSSNPPKRRYLSADSNQKPQQTLASSMATQTESSKSISFPFHDNCAAQDEFISPEEAKGQNGMQQLLEGGEPLKQNAEHRKHGVSSLSYWLKPSSAADDESNNDADGNVGKEPEPCYEKSVFEVPIFPAFGLNWDNENPTPVLPKAWDGNGIPNTTTKYKEDQKVSWHATPFEERLLKVLSDEKPCRERKISGKLIQLEENAA</sequence>
<organism evidence="2">
    <name type="scientific">Arundo donax</name>
    <name type="common">Giant reed</name>
    <name type="synonym">Donax arundinaceus</name>
    <dbReference type="NCBI Taxonomy" id="35708"/>
    <lineage>
        <taxon>Eukaryota</taxon>
        <taxon>Viridiplantae</taxon>
        <taxon>Streptophyta</taxon>
        <taxon>Embryophyta</taxon>
        <taxon>Tracheophyta</taxon>
        <taxon>Spermatophyta</taxon>
        <taxon>Magnoliopsida</taxon>
        <taxon>Liliopsida</taxon>
        <taxon>Poales</taxon>
        <taxon>Poaceae</taxon>
        <taxon>PACMAD clade</taxon>
        <taxon>Arundinoideae</taxon>
        <taxon>Arundineae</taxon>
        <taxon>Arundo</taxon>
    </lineage>
</organism>
<feature type="compositionally biased region" description="Polar residues" evidence="1">
    <location>
        <begin position="145"/>
        <end position="157"/>
    </location>
</feature>
<feature type="region of interest" description="Disordered" evidence="1">
    <location>
        <begin position="227"/>
        <end position="262"/>
    </location>
</feature>
<proteinExistence type="predicted"/>
<dbReference type="EMBL" id="GBRH01213177">
    <property type="protein sequence ID" value="JAD84718.1"/>
    <property type="molecule type" value="Transcribed_RNA"/>
</dbReference>
<reference evidence="2" key="2">
    <citation type="journal article" date="2015" name="Data Brief">
        <title>Shoot transcriptome of the giant reed, Arundo donax.</title>
        <authorList>
            <person name="Barrero R.A."/>
            <person name="Guerrero F.D."/>
            <person name="Moolhuijzen P."/>
            <person name="Goolsby J.A."/>
            <person name="Tidwell J."/>
            <person name="Bellgard S.E."/>
            <person name="Bellgard M.I."/>
        </authorList>
    </citation>
    <scope>NUCLEOTIDE SEQUENCE</scope>
    <source>
        <tissue evidence="2">Shoot tissue taken approximately 20 cm above the soil surface</tissue>
    </source>
</reference>
<feature type="compositionally biased region" description="Polar residues" evidence="1">
    <location>
        <begin position="241"/>
        <end position="262"/>
    </location>
</feature>
<dbReference type="AlphaFoldDB" id="A0A0A9DDF5"/>
<reference evidence="2" key="1">
    <citation type="submission" date="2014-09" db="EMBL/GenBank/DDBJ databases">
        <authorList>
            <person name="Magalhaes I.L.F."/>
            <person name="Oliveira U."/>
            <person name="Santos F.R."/>
            <person name="Vidigal T.H.D.A."/>
            <person name="Brescovit A.D."/>
            <person name="Santos A.J."/>
        </authorList>
    </citation>
    <scope>NUCLEOTIDE SEQUENCE</scope>
    <source>
        <tissue evidence="2">Shoot tissue taken approximately 20 cm above the soil surface</tissue>
    </source>
</reference>
<dbReference type="PANTHER" id="PTHR33318:SF15">
    <property type="entry name" value="OS02G0168300 PROTEIN"/>
    <property type="match status" value="1"/>
</dbReference>
<dbReference type="InterPro" id="IPR039300">
    <property type="entry name" value="JASON"/>
</dbReference>
<evidence type="ECO:0008006" key="3">
    <source>
        <dbReference type="Google" id="ProtNLM"/>
    </source>
</evidence>